<accession>A0A7L4YIE3</accession>
<protein>
    <submittedName>
        <fullName evidence="1">HAD-IA family hydrolase</fullName>
    </submittedName>
</protein>
<evidence type="ECO:0000313" key="1">
    <source>
        <dbReference type="EMBL" id="QHB98991.1"/>
    </source>
</evidence>
<dbReference type="GO" id="GO:0016787">
    <property type="term" value="F:hydrolase activity"/>
    <property type="evidence" value="ECO:0007669"/>
    <property type="project" value="UniProtKB-KW"/>
</dbReference>
<dbReference type="AlphaFoldDB" id="A0A7L4YIE3"/>
<dbReference type="InterPro" id="IPR006439">
    <property type="entry name" value="HAD-SF_hydro_IA"/>
</dbReference>
<dbReference type="KEGG" id="eke:EK0264_00870"/>
<keyword evidence="1" id="KW-0378">Hydrolase</keyword>
<dbReference type="SUPFAM" id="SSF56784">
    <property type="entry name" value="HAD-like"/>
    <property type="match status" value="1"/>
</dbReference>
<dbReference type="NCBIfam" id="TIGR01509">
    <property type="entry name" value="HAD-SF-IA-v3"/>
    <property type="match status" value="1"/>
</dbReference>
<keyword evidence="2" id="KW-1185">Reference proteome</keyword>
<evidence type="ECO:0000313" key="2">
    <source>
        <dbReference type="Proteomes" id="UP000463857"/>
    </source>
</evidence>
<gene>
    <name evidence="1" type="ORF">EK0264_00870</name>
</gene>
<dbReference type="EMBL" id="CP047156">
    <property type="protein sequence ID" value="QHB98991.1"/>
    <property type="molecule type" value="Genomic_DNA"/>
</dbReference>
<dbReference type="OrthoDB" id="9797415at2"/>
<reference evidence="1 2" key="1">
    <citation type="journal article" date="2018" name="Int. J. Syst. Evol. Microbiol.">
        <title>Epidermidibacterium keratini gen. nov., sp. nov., a member of the family Sporichthyaceae, isolated from keratin epidermis.</title>
        <authorList>
            <person name="Lee D.G."/>
            <person name="Trujillo M.E."/>
            <person name="Kang S."/>
            <person name="Nam J.J."/>
            <person name="Kim Y.J."/>
        </authorList>
    </citation>
    <scope>NUCLEOTIDE SEQUENCE [LARGE SCALE GENOMIC DNA]</scope>
    <source>
        <strain evidence="1 2">EPI-7</strain>
    </source>
</reference>
<dbReference type="InterPro" id="IPR023214">
    <property type="entry name" value="HAD_sf"/>
</dbReference>
<proteinExistence type="predicted"/>
<dbReference type="RefSeq" id="WP_159542034.1">
    <property type="nucleotide sequence ID" value="NZ_CP047156.1"/>
</dbReference>
<dbReference type="PANTHER" id="PTHR43611">
    <property type="entry name" value="ALPHA-D-GLUCOSE 1-PHOSPHATE PHOSPHATASE"/>
    <property type="match status" value="1"/>
</dbReference>
<dbReference type="PANTHER" id="PTHR43611:SF3">
    <property type="entry name" value="FLAVIN MONONUCLEOTIDE HYDROLASE 1, CHLOROPLATIC"/>
    <property type="match status" value="1"/>
</dbReference>
<dbReference type="Pfam" id="PF00702">
    <property type="entry name" value="Hydrolase"/>
    <property type="match status" value="1"/>
</dbReference>
<organism evidence="1 2">
    <name type="scientific">Epidermidibacterium keratini</name>
    <dbReference type="NCBI Taxonomy" id="1891644"/>
    <lineage>
        <taxon>Bacteria</taxon>
        <taxon>Bacillati</taxon>
        <taxon>Actinomycetota</taxon>
        <taxon>Actinomycetes</taxon>
        <taxon>Sporichthyales</taxon>
        <taxon>Sporichthyaceae</taxon>
        <taxon>Epidermidibacterium</taxon>
    </lineage>
</organism>
<dbReference type="PRINTS" id="PR00413">
    <property type="entry name" value="HADHALOGNASE"/>
</dbReference>
<sequence>MTEIDTMVFDLGQVLVRWDPRPALDGLHSADEIDAFLTGRFFTDNHGLDAGREFEELERELLEQAPQDAAIWRTYWDGFARSLGGPVPGMPELVGELKSAGLRLLGLTNWSAQTFHHAIPSAPVIGELEDILVSGREGLAKPDPAIFTLLIERFDLTPSTTVFTDDSPANIAAAEAAGLHAVHFTDAAELRVHLRALGLRLA</sequence>
<dbReference type="InterPro" id="IPR036412">
    <property type="entry name" value="HAD-like_sf"/>
</dbReference>
<dbReference type="Proteomes" id="UP000463857">
    <property type="component" value="Chromosome"/>
</dbReference>
<dbReference type="Gene3D" id="3.40.50.1000">
    <property type="entry name" value="HAD superfamily/HAD-like"/>
    <property type="match status" value="1"/>
</dbReference>
<dbReference type="InParanoid" id="A0A7L4YIE3"/>
<name>A0A7L4YIE3_9ACTN</name>